<dbReference type="Pfam" id="PF08808">
    <property type="entry name" value="RES"/>
    <property type="match status" value="1"/>
</dbReference>
<evidence type="ECO:0000259" key="1">
    <source>
        <dbReference type="SMART" id="SM00953"/>
    </source>
</evidence>
<dbReference type="EMBL" id="MFSU01000021">
    <property type="protein sequence ID" value="OGI48705.1"/>
    <property type="molecule type" value="Genomic_DNA"/>
</dbReference>
<proteinExistence type="predicted"/>
<accession>A0A1F6TUD9</accession>
<dbReference type="AlphaFoldDB" id="A0A1F6TUD9"/>
<reference evidence="2 3" key="1">
    <citation type="journal article" date="2016" name="Nat. Commun.">
        <title>Thousands of microbial genomes shed light on interconnected biogeochemical processes in an aquifer system.</title>
        <authorList>
            <person name="Anantharaman K."/>
            <person name="Brown C.T."/>
            <person name="Hug L.A."/>
            <person name="Sharon I."/>
            <person name="Castelle C.J."/>
            <person name="Probst A.J."/>
            <person name="Thomas B.C."/>
            <person name="Singh A."/>
            <person name="Wilkins M.J."/>
            <person name="Karaoz U."/>
            <person name="Brodie E.L."/>
            <person name="Williams K.H."/>
            <person name="Hubbard S.S."/>
            <person name="Banfield J.F."/>
        </authorList>
    </citation>
    <scope>NUCLEOTIDE SEQUENCE [LARGE SCALE GENOMIC DNA]</scope>
</reference>
<dbReference type="InterPro" id="IPR014914">
    <property type="entry name" value="RES_dom"/>
</dbReference>
<organism evidence="2 3">
    <name type="scientific">Candidatus Muproteobacteria bacterium RBG_16_65_34</name>
    <dbReference type="NCBI Taxonomy" id="1817760"/>
    <lineage>
        <taxon>Bacteria</taxon>
        <taxon>Pseudomonadati</taxon>
        <taxon>Pseudomonadota</taxon>
        <taxon>Candidatus Muproteobacteria</taxon>
    </lineage>
</organism>
<name>A0A1F6TUD9_9PROT</name>
<comment type="caution">
    <text evidence="2">The sequence shown here is derived from an EMBL/GenBank/DDBJ whole genome shotgun (WGS) entry which is preliminary data.</text>
</comment>
<protein>
    <recommendedName>
        <fullName evidence="1">RES domain-containing protein</fullName>
    </recommendedName>
</protein>
<dbReference type="Proteomes" id="UP000178885">
    <property type="component" value="Unassembled WGS sequence"/>
</dbReference>
<evidence type="ECO:0000313" key="2">
    <source>
        <dbReference type="EMBL" id="OGI48705.1"/>
    </source>
</evidence>
<dbReference type="SMART" id="SM00953">
    <property type="entry name" value="RES"/>
    <property type="match status" value="1"/>
</dbReference>
<dbReference type="STRING" id="1817760.A2151_05365"/>
<feature type="domain" description="RES" evidence="1">
    <location>
        <begin position="79"/>
        <end position="206"/>
    </location>
</feature>
<evidence type="ECO:0000313" key="3">
    <source>
        <dbReference type="Proteomes" id="UP000178885"/>
    </source>
</evidence>
<gene>
    <name evidence="2" type="ORF">A2151_05365</name>
</gene>
<sequence length="230" mass="26151">MELSIARRREPWKASARVVSSRFPAIGLFDRVSNPADLEAVYYIESLTNPRLREEIGELSLVAPEERVSGPGTTPIMAAFTHLNPRGSRFSDGSYGVYYAARALETAIRETVYHRERFMRDSSEPPMTLEMRVYHADLDALFHDIRTARRRHAEWYDPDSYSASQKLGRTLRESGSRGIYYQSVRHEGGACAAVFRPKAMSPARQGAHLAYVWDGQRIATVRELRTVLEL</sequence>